<feature type="signal peptide" evidence="1">
    <location>
        <begin position="1"/>
        <end position="21"/>
    </location>
</feature>
<organism evidence="3 4">
    <name type="scientific">Arthrospiribacter ruber</name>
    <dbReference type="NCBI Taxonomy" id="2487934"/>
    <lineage>
        <taxon>Bacteria</taxon>
        <taxon>Pseudomonadati</taxon>
        <taxon>Bacteroidota</taxon>
        <taxon>Cytophagia</taxon>
        <taxon>Cytophagales</taxon>
        <taxon>Cyclobacteriaceae</taxon>
        <taxon>Arthrospiribacter</taxon>
    </lineage>
</organism>
<evidence type="ECO:0000256" key="1">
    <source>
        <dbReference type="SAM" id="SignalP"/>
    </source>
</evidence>
<keyword evidence="1" id="KW-0732">Signal</keyword>
<evidence type="ECO:0000259" key="2">
    <source>
        <dbReference type="Pfam" id="PF14371"/>
    </source>
</evidence>
<name>A0A951J182_9BACT</name>
<gene>
    <name evidence="3" type="ORF">EGN73_16565</name>
</gene>
<dbReference type="RefSeq" id="WP_219292484.1">
    <property type="nucleotide sequence ID" value="NZ_RPHB01000008.1"/>
</dbReference>
<dbReference type="InterPro" id="IPR025524">
    <property type="entry name" value="DUF4412"/>
</dbReference>
<accession>A0A951J182</accession>
<proteinExistence type="predicted"/>
<protein>
    <submittedName>
        <fullName evidence="3">DUF4412 domain-containing protein</fullName>
    </submittedName>
</protein>
<dbReference type="EMBL" id="RPHB01000008">
    <property type="protein sequence ID" value="MBW3469412.1"/>
    <property type="molecule type" value="Genomic_DNA"/>
</dbReference>
<evidence type="ECO:0000313" key="3">
    <source>
        <dbReference type="EMBL" id="MBW3469412.1"/>
    </source>
</evidence>
<keyword evidence="4" id="KW-1185">Reference proteome</keyword>
<sequence length="308" mass="34599">MRNLSTLLLAIFLATPFFAEAQIMNRLRNAAERGVSRAVEKTVENEAEKLAQRQLQKAFAGLYGEDGMPGVDWDKLLSGISSDVEVADQYVFTGYTLLEITGKDGKGKEIEPMNMTAFLSEDVQVMGMEVDMDQGKKKKEEGKAIMIYDFSRNASIILMESEGEKQRMAYGIDLVKMAEAVEVEDVEEEDFQLKKTGNTKTISGYSCEEYVYDSEEGTGSYWITKQAIQGKNTFWGSENPLLTSKMKNSNSAHFKDLPQGNLLEMNYVSKLDKSVMDMKVIEINDNKKQVFNMNDYPSIFAGMQAEGK</sequence>
<evidence type="ECO:0000313" key="4">
    <source>
        <dbReference type="Proteomes" id="UP000727490"/>
    </source>
</evidence>
<dbReference type="Pfam" id="PF14371">
    <property type="entry name" value="DUF4412"/>
    <property type="match status" value="1"/>
</dbReference>
<dbReference type="AlphaFoldDB" id="A0A951J182"/>
<comment type="caution">
    <text evidence="3">The sequence shown here is derived from an EMBL/GenBank/DDBJ whole genome shotgun (WGS) entry which is preliminary data.</text>
</comment>
<reference evidence="3 4" key="1">
    <citation type="journal article" date="2020" name="Syst. Appl. Microbiol.">
        <title>Arthrospiribacter ruber gen. nov., sp. nov., a novel bacterium isolated from Arthrospira cultures.</title>
        <authorList>
            <person name="Waleron M."/>
            <person name="Misztak A."/>
            <person name="Waleron M.M."/>
            <person name="Furmaniak M."/>
            <person name="Mrozik A."/>
            <person name="Waleron K."/>
        </authorList>
    </citation>
    <scope>NUCLEOTIDE SEQUENCE [LARGE SCALE GENOMIC DNA]</scope>
    <source>
        <strain evidence="3 4">DPMB0001</strain>
    </source>
</reference>
<feature type="domain" description="DUF4412" evidence="2">
    <location>
        <begin position="113"/>
        <end position="290"/>
    </location>
</feature>
<dbReference type="Proteomes" id="UP000727490">
    <property type="component" value="Unassembled WGS sequence"/>
</dbReference>
<feature type="chain" id="PRO_5037692541" evidence="1">
    <location>
        <begin position="22"/>
        <end position="308"/>
    </location>
</feature>